<name>A0A820ESE3_9BILA</name>
<protein>
    <submittedName>
        <fullName evidence="1">Uncharacterized protein</fullName>
    </submittedName>
</protein>
<dbReference type="Proteomes" id="UP000663874">
    <property type="component" value="Unassembled WGS sequence"/>
</dbReference>
<comment type="caution">
    <text evidence="1">The sequence shown here is derived from an EMBL/GenBank/DDBJ whole genome shotgun (WGS) entry which is preliminary data.</text>
</comment>
<dbReference type="EMBL" id="CAJOBE010022483">
    <property type="protein sequence ID" value="CAF4250813.1"/>
    <property type="molecule type" value="Genomic_DNA"/>
</dbReference>
<dbReference type="AlphaFoldDB" id="A0A820ESE3"/>
<accession>A0A820ESE3</accession>
<feature type="non-terminal residue" evidence="1">
    <location>
        <position position="1"/>
    </location>
</feature>
<sequence>SNRTITALRSDDRIYAIKRLINKSDHSILLLAYVFHDLLNLDESIENEIFIDYLQKLIDNYSSESITFDLLHIYCQKNLNQHEKILKLLQNDDNQQGLPIKQTNQLLLILKLFPESILIAETTYKTLVKKAVLFFESSNENN</sequence>
<proteinExistence type="predicted"/>
<reference evidence="1" key="1">
    <citation type="submission" date="2021-02" db="EMBL/GenBank/DDBJ databases">
        <authorList>
            <person name="Nowell W R."/>
        </authorList>
    </citation>
    <scope>NUCLEOTIDE SEQUENCE</scope>
</reference>
<gene>
    <name evidence="1" type="ORF">FNK824_LOCUS38613</name>
</gene>
<evidence type="ECO:0000313" key="2">
    <source>
        <dbReference type="Proteomes" id="UP000663874"/>
    </source>
</evidence>
<feature type="non-terminal residue" evidence="1">
    <location>
        <position position="142"/>
    </location>
</feature>
<evidence type="ECO:0000313" key="1">
    <source>
        <dbReference type="EMBL" id="CAF4250813.1"/>
    </source>
</evidence>
<organism evidence="1 2">
    <name type="scientific">Rotaria sordida</name>
    <dbReference type="NCBI Taxonomy" id="392033"/>
    <lineage>
        <taxon>Eukaryota</taxon>
        <taxon>Metazoa</taxon>
        <taxon>Spiralia</taxon>
        <taxon>Gnathifera</taxon>
        <taxon>Rotifera</taxon>
        <taxon>Eurotatoria</taxon>
        <taxon>Bdelloidea</taxon>
        <taxon>Philodinida</taxon>
        <taxon>Philodinidae</taxon>
        <taxon>Rotaria</taxon>
    </lineage>
</organism>